<keyword evidence="1" id="KW-0175">Coiled coil</keyword>
<evidence type="ECO:0000256" key="1">
    <source>
        <dbReference type="SAM" id="Coils"/>
    </source>
</evidence>
<feature type="coiled-coil region" evidence="1">
    <location>
        <begin position="109"/>
        <end position="140"/>
    </location>
</feature>
<organism evidence="2 3">
    <name type="scientific">Enterobacter phage phi63_307</name>
    <dbReference type="NCBI Taxonomy" id="2340711"/>
    <lineage>
        <taxon>Viruses</taxon>
        <taxon>Duplodnaviria</taxon>
        <taxon>Heunggongvirae</taxon>
        <taxon>Uroviricota</taxon>
        <taxon>Caudoviricetes</taxon>
        <taxon>Andersonviridae</taxon>
        <taxon>Ounavirinae</taxon>
        <taxon>Kolesnikvirus</taxon>
        <taxon>Kolesnikvirus Ea214</taxon>
    </lineage>
</organism>
<name>A0A386K5C7_9CAUD</name>
<proteinExistence type="predicted"/>
<gene>
    <name evidence="2" type="ORF">LINGLNFE_00043</name>
</gene>
<evidence type="ECO:0000313" key="2">
    <source>
        <dbReference type="EMBL" id="AYD79551.1"/>
    </source>
</evidence>
<dbReference type="Proteomes" id="UP000270819">
    <property type="component" value="Segment"/>
</dbReference>
<sequence>MTDRLRKTYLPFEVSFEKPQEKPKKVTKAKLARLAKEAGEEYFYADCKKHGAGAKHSVRNSKCCCCLTDYHKEYNKKYRKENKEAISKYKRKYRKDNKEARSDYFKRWYQENKESLLEYRRENKEAILEYKNKYREENRESLLEYQKNYRKENAAYIFARSALSRLDDNSQEVFSGITKDEAESLCGYSQVEFVLHIESTFKEGMSWENRSEWHIDHILPVAWFKEQGITDIKVINALSNLRAEWANDNMSKGRNFLEEDLTEEEFLEIIMNEVDDGKDF</sequence>
<accession>A0A386K5C7</accession>
<dbReference type="EMBL" id="MG589384">
    <property type="protein sequence ID" value="AYD79551.1"/>
    <property type="molecule type" value="Genomic_DNA"/>
</dbReference>
<reference evidence="3" key="1">
    <citation type="submission" date="2017-11" db="EMBL/GenBank/DDBJ databases">
        <authorList>
            <person name="Zhao X."/>
        </authorList>
    </citation>
    <scope>NUCLEOTIDE SEQUENCE [LARGE SCALE GENOMIC DNA]</scope>
</reference>
<evidence type="ECO:0000313" key="3">
    <source>
        <dbReference type="Proteomes" id="UP000270819"/>
    </source>
</evidence>
<protein>
    <submittedName>
        <fullName evidence="2">Uncharacterized protein</fullName>
    </submittedName>
</protein>